<feature type="domain" description="ATP-grasp" evidence="11">
    <location>
        <begin position="104"/>
        <end position="288"/>
    </location>
</feature>
<dbReference type="AlphaFoldDB" id="A0A1W2CYZ3"/>
<evidence type="ECO:0000313" key="13">
    <source>
        <dbReference type="Proteomes" id="UP000192418"/>
    </source>
</evidence>
<dbReference type="InterPro" id="IPR041107">
    <property type="entry name" value="Rimk_N"/>
</dbReference>
<proteinExistence type="predicted"/>
<evidence type="ECO:0000256" key="3">
    <source>
        <dbReference type="ARBA" id="ARBA00022598"/>
    </source>
</evidence>
<protein>
    <submittedName>
        <fullName evidence="12">SSU ribosomal protein S6P modification protein</fullName>
    </submittedName>
</protein>
<dbReference type="Gene3D" id="3.40.50.20">
    <property type="match status" value="1"/>
</dbReference>
<keyword evidence="4" id="KW-0479">Metal-binding</keyword>
<dbReference type="RefSeq" id="WP_084069949.1">
    <property type="nucleotide sequence ID" value="NZ_FWXY01000014.1"/>
</dbReference>
<dbReference type="InterPro" id="IPR013815">
    <property type="entry name" value="ATP_grasp_subdomain_1"/>
</dbReference>
<evidence type="ECO:0000256" key="1">
    <source>
        <dbReference type="ARBA" id="ARBA00001936"/>
    </source>
</evidence>
<evidence type="ECO:0000256" key="5">
    <source>
        <dbReference type="ARBA" id="ARBA00022741"/>
    </source>
</evidence>
<dbReference type="Gene3D" id="3.30.470.20">
    <property type="entry name" value="ATP-grasp fold, B domain"/>
    <property type="match status" value="1"/>
</dbReference>
<dbReference type="NCBIfam" id="TIGR00768">
    <property type="entry name" value="rimK_fam"/>
    <property type="match status" value="1"/>
</dbReference>
<evidence type="ECO:0000259" key="11">
    <source>
        <dbReference type="PROSITE" id="PS50975"/>
    </source>
</evidence>
<evidence type="ECO:0000313" key="12">
    <source>
        <dbReference type="EMBL" id="SMC90390.1"/>
    </source>
</evidence>
<evidence type="ECO:0000256" key="6">
    <source>
        <dbReference type="ARBA" id="ARBA00022840"/>
    </source>
</evidence>
<dbReference type="PROSITE" id="PS50975">
    <property type="entry name" value="ATP_GRASP"/>
    <property type="match status" value="1"/>
</dbReference>
<sequence length="300" mass="33096">MNIGIMTVNDYSFHPTMRLAQAAEQQGCKICLINPYKMLSGIGKGKFQYTVNDLVSPLDVVLPRQGSPMGEYGMALLRQLMHLNIPLINGVEGITIARNQYITLQTLAAADLPVPDTFFITAEEGFHRAVTLLGGYPVIAKKMDGMGGEGVFKITGNDDISKLCHTLLKEKKGAVVQRFIPPENRRDLRILVVGNEVIGAMALSPGKGEFRSNFHLNGKAQCVDLSAEWKTMAIKATRACHLEISGVDLIITAEGRPYIMEVNYSPGFRGLEEATHIDIAGKIIEHVCHRINRHKRTNNE</sequence>
<gene>
    <name evidence="12" type="ORF">SAMN02746065_11484</name>
</gene>
<dbReference type="OrthoDB" id="3865600at2"/>
<evidence type="ECO:0000256" key="10">
    <source>
        <dbReference type="PROSITE-ProRule" id="PRU00409"/>
    </source>
</evidence>
<reference evidence="12 13" key="1">
    <citation type="submission" date="2017-04" db="EMBL/GenBank/DDBJ databases">
        <authorList>
            <person name="Afonso C.L."/>
            <person name="Miller P.J."/>
            <person name="Scott M.A."/>
            <person name="Spackman E."/>
            <person name="Goraichik I."/>
            <person name="Dimitrov K.M."/>
            <person name="Suarez D.L."/>
            <person name="Swayne D.E."/>
        </authorList>
    </citation>
    <scope>NUCLEOTIDE SEQUENCE [LARGE SCALE GENOMIC DNA]</scope>
    <source>
        <strain evidence="12 13">DSM 3385</strain>
    </source>
</reference>
<keyword evidence="7" id="KW-0460">Magnesium</keyword>
<dbReference type="PANTHER" id="PTHR21621:SF0">
    <property type="entry name" value="BETA-CITRYLGLUTAMATE SYNTHASE B-RELATED"/>
    <property type="match status" value="1"/>
</dbReference>
<dbReference type="EMBL" id="FWXY01000014">
    <property type="protein sequence ID" value="SMC90390.1"/>
    <property type="molecule type" value="Genomic_DNA"/>
</dbReference>
<dbReference type="Gene3D" id="3.30.1490.20">
    <property type="entry name" value="ATP-grasp fold, A domain"/>
    <property type="match status" value="1"/>
</dbReference>
<dbReference type="STRING" id="1121400.SAMN02746065_11484"/>
<dbReference type="PANTHER" id="PTHR21621">
    <property type="entry name" value="RIBOSOMAL PROTEIN S6 MODIFICATION PROTEIN"/>
    <property type="match status" value="1"/>
</dbReference>
<organism evidence="12 13">
    <name type="scientific">Desulfocicer vacuolatum DSM 3385</name>
    <dbReference type="NCBI Taxonomy" id="1121400"/>
    <lineage>
        <taxon>Bacteria</taxon>
        <taxon>Pseudomonadati</taxon>
        <taxon>Thermodesulfobacteriota</taxon>
        <taxon>Desulfobacteria</taxon>
        <taxon>Desulfobacterales</taxon>
        <taxon>Desulfobacteraceae</taxon>
        <taxon>Desulfocicer</taxon>
    </lineage>
</organism>
<dbReference type="InterPro" id="IPR011761">
    <property type="entry name" value="ATP-grasp"/>
</dbReference>
<dbReference type="Pfam" id="PF08443">
    <property type="entry name" value="RimK"/>
    <property type="match status" value="1"/>
</dbReference>
<evidence type="ECO:0000256" key="2">
    <source>
        <dbReference type="ARBA" id="ARBA00001946"/>
    </source>
</evidence>
<dbReference type="GO" id="GO:0046872">
    <property type="term" value="F:metal ion binding"/>
    <property type="evidence" value="ECO:0007669"/>
    <property type="project" value="UniProtKB-KW"/>
</dbReference>
<keyword evidence="3" id="KW-0436">Ligase</keyword>
<evidence type="ECO:0000256" key="7">
    <source>
        <dbReference type="ARBA" id="ARBA00022842"/>
    </source>
</evidence>
<dbReference type="InterPro" id="IPR004666">
    <property type="entry name" value="Rp_bS6_RimK/Lys_biosynth_LsyX"/>
</dbReference>
<dbReference type="SUPFAM" id="SSF56059">
    <property type="entry name" value="Glutathione synthetase ATP-binding domain-like"/>
    <property type="match status" value="1"/>
</dbReference>
<keyword evidence="6 10" id="KW-0067">ATP-binding</keyword>
<dbReference type="GO" id="GO:0006412">
    <property type="term" value="P:translation"/>
    <property type="evidence" value="ECO:0007669"/>
    <property type="project" value="UniProtKB-KW"/>
</dbReference>
<dbReference type="GO" id="GO:0018169">
    <property type="term" value="F:ribosomal S6-glutamic acid ligase activity"/>
    <property type="evidence" value="ECO:0007669"/>
    <property type="project" value="TreeGrafter"/>
</dbReference>
<name>A0A1W2CYZ3_9BACT</name>
<keyword evidence="5 10" id="KW-0547">Nucleotide-binding</keyword>
<comment type="cofactor">
    <cofactor evidence="2">
        <name>Mg(2+)</name>
        <dbReference type="ChEBI" id="CHEBI:18420"/>
    </cofactor>
</comment>
<dbReference type="InterPro" id="IPR013651">
    <property type="entry name" value="ATP-grasp_RimK-type"/>
</dbReference>
<evidence type="ECO:0000256" key="8">
    <source>
        <dbReference type="ARBA" id="ARBA00022917"/>
    </source>
</evidence>
<evidence type="ECO:0000256" key="4">
    <source>
        <dbReference type="ARBA" id="ARBA00022723"/>
    </source>
</evidence>
<dbReference type="Proteomes" id="UP000192418">
    <property type="component" value="Unassembled WGS sequence"/>
</dbReference>
<keyword evidence="13" id="KW-1185">Reference proteome</keyword>
<evidence type="ECO:0000256" key="9">
    <source>
        <dbReference type="ARBA" id="ARBA00023211"/>
    </source>
</evidence>
<keyword evidence="8" id="KW-0648">Protein biosynthesis</keyword>
<keyword evidence="9" id="KW-0464">Manganese</keyword>
<dbReference type="GO" id="GO:0009432">
    <property type="term" value="P:SOS response"/>
    <property type="evidence" value="ECO:0007669"/>
    <property type="project" value="TreeGrafter"/>
</dbReference>
<dbReference type="Pfam" id="PF18030">
    <property type="entry name" value="Rimk_N"/>
    <property type="match status" value="1"/>
</dbReference>
<accession>A0A1W2CYZ3</accession>
<dbReference type="GO" id="GO:0005524">
    <property type="term" value="F:ATP binding"/>
    <property type="evidence" value="ECO:0007669"/>
    <property type="project" value="UniProtKB-UniRule"/>
</dbReference>
<comment type="cofactor">
    <cofactor evidence="1">
        <name>Mn(2+)</name>
        <dbReference type="ChEBI" id="CHEBI:29035"/>
    </cofactor>
</comment>
<dbReference type="GO" id="GO:0005737">
    <property type="term" value="C:cytoplasm"/>
    <property type="evidence" value="ECO:0007669"/>
    <property type="project" value="TreeGrafter"/>
</dbReference>